<evidence type="ECO:0000256" key="3">
    <source>
        <dbReference type="PROSITE-ProRule" id="PRU00221"/>
    </source>
</evidence>
<dbReference type="Pfam" id="PF00400">
    <property type="entry name" value="WD40"/>
    <property type="match status" value="14"/>
</dbReference>
<feature type="repeat" description="WD" evidence="3">
    <location>
        <begin position="872"/>
        <end position="913"/>
    </location>
</feature>
<feature type="repeat" description="WD" evidence="3">
    <location>
        <begin position="1208"/>
        <end position="1240"/>
    </location>
</feature>
<feature type="repeat" description="WD" evidence="3">
    <location>
        <begin position="1389"/>
        <end position="1430"/>
    </location>
</feature>
<dbReference type="PROSITE" id="PS50837">
    <property type="entry name" value="NACHT"/>
    <property type="match status" value="1"/>
</dbReference>
<sequence length="1523" mass="165392">MSPRFREGNICLGVANTSIARLLQHCTTGTDGAGSSVYALELLGVSQGSKGKPAGTITVRLMPDSEAAATTVEQSQRTLARLKVGETSSATEIVTKSVATGHDLESALSAITAKLELIVGIGDEIATIHPYINIAWKVLTSVYKVVKKQKDTDAKLTKLVETMVEVYSFVEDVDFLPQKIKGLELKTLAIAKQTVECALFIQEYTANGFSRRAIENSWTLAEKKIDDLSAVLRNLKDSFEGRLAVQSLFLSTKMLGKIEALEQSDLLKRLNPVEMDGASRPLCLPGTRRQILDDITEWITIPSESGNILWLTGVAGSGKSTISTTIAESFRAVHRLGAFMFFDRNAQATNHPNGIIRTIAYSLALSNLHIASTISGVIQRDPNVVNAPIRTQFTELLLEPLGSVESLIQGPILVILDGLDECGDPDSRDALLSIISTEFPKLPRLLRFLITSRVEADIFKHFRSRFAEKKLDTEASTQDVQFFIHYEMDRIRQQNDFGPAWPTMQDRTALVNLAGGLFIWASTAVRFIDGYRPNERLQALITQKSKGLDSLYSIALRNSGPWDTDTMFTRDARAVLACIVLGIVPMTDRTIDMLLGSSHHSSAEVLKYLGCVVQWSLGTQARTLHASFVDYLTDPQRSGGEPWAIDTKTGHGLLSLGCLQILGSELCFNICDLEDSHLLNADVRDLSNRVTAMISPQLLYSTCFWFRHIREAPFDETIVKVMKALFHEKILYWLEVLSVLGQVPIALAALGIAANYIKGSDDRLKELIVDTIKFVSAFETVIKQSATHIYLSALPFTHPGSKLAQQFRRSFPCTLGFKSVLGPSIQNVLRGHSGTVSSVHFSPNGTRIASGSHDWTVCVWEAETGTLVAGPFEGHTERVTCVHFSPDGASLASGSDDRTVRVWDVETGTLLAPPMEGHTDRVTCVEFSPDGSRIASGSLDNTVRLWNARTGALLAEPFEGHTEGVTSLNFSPNGARLASGSWDEMIRVWDVETGRLVAGPFQEDTGKLTCINFSPDGAQIASGSSYKTVHIRDVQTGALILGASPESNAGAIFFSSGAGSLAFGANEDWTTRIWDPQSGALVTTPFQGHTNSVTSVQFSPDGARIASGSDDRTVRVWDAKTGALIAGPFEGHMDAVTSLSFSTDGAWIASGSEDKTIHIWDSQTAFVPTQPVNSAHFSPDSGRVAYGCEDSTIRICDSQTGALVTGSFKGHTDSITCIRFSPDSTQIVSGSWDNTVRLWDGQSGMPIIGPMKGHTRIVSSVDFSADGTLIASGSDDWTVRVWNAQNGALFAGPFEGHTDCVTSVNFCQNRQYIVSGSEDYTVRVWDAETGTLLAGPFEGHKDCVSSVNFSPDGAWIASGSWDNTVRIWDAQTGVTVRIYDQTKNNVGPTQGDSIRVTSVDFSPDGSWIASGSDDGTVRVWDAQTGALVAGPFKDHKNSVTSVNFSPDSAKIVSASKDGTVRISKIDPHNDFRGNFLEFDRYNAWIVNAAGGAYDLGSSLVSRWDMPPAQHIGPPYQRNDNARP</sequence>
<dbReference type="InterPro" id="IPR020472">
    <property type="entry name" value="WD40_PAC1"/>
</dbReference>
<dbReference type="CDD" id="cd00200">
    <property type="entry name" value="WD40"/>
    <property type="match status" value="2"/>
</dbReference>
<evidence type="ECO:0000313" key="6">
    <source>
        <dbReference type="Proteomes" id="UP000620124"/>
    </source>
</evidence>
<dbReference type="SUPFAM" id="SSF52540">
    <property type="entry name" value="P-loop containing nucleoside triphosphate hydrolases"/>
    <property type="match status" value="1"/>
</dbReference>
<evidence type="ECO:0000259" key="4">
    <source>
        <dbReference type="PROSITE" id="PS50837"/>
    </source>
</evidence>
<keyword evidence="2" id="KW-0677">Repeat</keyword>
<comment type="caution">
    <text evidence="5">The sequence shown here is derived from an EMBL/GenBank/DDBJ whole genome shotgun (WGS) entry which is preliminary data.</text>
</comment>
<dbReference type="PROSITE" id="PS50082">
    <property type="entry name" value="WD_REPEATS_2"/>
    <property type="match status" value="12"/>
</dbReference>
<dbReference type="Proteomes" id="UP000620124">
    <property type="component" value="Unassembled WGS sequence"/>
</dbReference>
<evidence type="ECO:0000313" key="5">
    <source>
        <dbReference type="EMBL" id="KAF7342157.1"/>
    </source>
</evidence>
<dbReference type="InterPro" id="IPR027417">
    <property type="entry name" value="P-loop_NTPase"/>
</dbReference>
<proteinExistence type="predicted"/>
<organism evidence="5 6">
    <name type="scientific">Mycena venus</name>
    <dbReference type="NCBI Taxonomy" id="2733690"/>
    <lineage>
        <taxon>Eukaryota</taxon>
        <taxon>Fungi</taxon>
        <taxon>Dikarya</taxon>
        <taxon>Basidiomycota</taxon>
        <taxon>Agaricomycotina</taxon>
        <taxon>Agaricomycetes</taxon>
        <taxon>Agaricomycetidae</taxon>
        <taxon>Agaricales</taxon>
        <taxon>Marasmiineae</taxon>
        <taxon>Mycenaceae</taxon>
        <taxon>Mycena</taxon>
    </lineage>
</organism>
<dbReference type="OrthoDB" id="163438at2759"/>
<reference evidence="5" key="1">
    <citation type="submission" date="2020-05" db="EMBL/GenBank/DDBJ databases">
        <title>Mycena genomes resolve the evolution of fungal bioluminescence.</title>
        <authorList>
            <person name="Tsai I.J."/>
        </authorList>
    </citation>
    <scope>NUCLEOTIDE SEQUENCE</scope>
    <source>
        <strain evidence="5">CCC161011</strain>
    </source>
</reference>
<evidence type="ECO:0000256" key="2">
    <source>
        <dbReference type="ARBA" id="ARBA00022737"/>
    </source>
</evidence>
<feature type="repeat" description="WD" evidence="3">
    <location>
        <begin position="1432"/>
        <end position="1462"/>
    </location>
</feature>
<dbReference type="InterPro" id="IPR001680">
    <property type="entry name" value="WD40_rpt"/>
</dbReference>
<accession>A0A8H6XKJ1</accession>
<dbReference type="PROSITE" id="PS00678">
    <property type="entry name" value="WD_REPEATS_1"/>
    <property type="match status" value="9"/>
</dbReference>
<dbReference type="PANTHER" id="PTHR22847">
    <property type="entry name" value="WD40 REPEAT PROTEIN"/>
    <property type="match status" value="1"/>
</dbReference>
<dbReference type="InterPro" id="IPR036322">
    <property type="entry name" value="WD40_repeat_dom_sf"/>
</dbReference>
<dbReference type="SMART" id="SM00320">
    <property type="entry name" value="WD40"/>
    <property type="match status" value="14"/>
</dbReference>
<dbReference type="InterPro" id="IPR007111">
    <property type="entry name" value="NACHT_NTPase"/>
</dbReference>
<dbReference type="PANTHER" id="PTHR22847:SF637">
    <property type="entry name" value="WD REPEAT DOMAIN 5B"/>
    <property type="match status" value="1"/>
</dbReference>
<feature type="repeat" description="WD" evidence="3">
    <location>
        <begin position="915"/>
        <end position="956"/>
    </location>
</feature>
<name>A0A8H6XKJ1_9AGAR</name>
<dbReference type="FunFam" id="2.130.10.10:FF:000228">
    <property type="entry name" value="COMPASS-like H3K4 histone methylase component WDR5A"/>
    <property type="match status" value="1"/>
</dbReference>
<gene>
    <name evidence="5" type="ORF">MVEN_01803400</name>
</gene>
<dbReference type="EMBL" id="JACAZI010000017">
    <property type="protein sequence ID" value="KAF7342157.1"/>
    <property type="molecule type" value="Genomic_DNA"/>
</dbReference>
<dbReference type="InterPro" id="IPR015943">
    <property type="entry name" value="WD40/YVTN_repeat-like_dom_sf"/>
</dbReference>
<keyword evidence="6" id="KW-1185">Reference proteome</keyword>
<dbReference type="SUPFAM" id="SSF50978">
    <property type="entry name" value="WD40 repeat-like"/>
    <property type="match status" value="2"/>
</dbReference>
<dbReference type="InterPro" id="IPR056884">
    <property type="entry name" value="NPHP3-like_N"/>
</dbReference>
<feature type="repeat" description="WD" evidence="3">
    <location>
        <begin position="829"/>
        <end position="870"/>
    </location>
</feature>
<feature type="repeat" description="WD" evidence="3">
    <location>
        <begin position="1086"/>
        <end position="1127"/>
    </location>
</feature>
<feature type="repeat" description="WD" evidence="3">
    <location>
        <begin position="958"/>
        <end position="999"/>
    </location>
</feature>
<feature type="repeat" description="WD" evidence="3">
    <location>
        <begin position="1129"/>
        <end position="1161"/>
    </location>
</feature>
<dbReference type="GO" id="GO:0035097">
    <property type="term" value="C:histone methyltransferase complex"/>
    <property type="evidence" value="ECO:0007669"/>
    <property type="project" value="UniProtKB-ARBA"/>
</dbReference>
<feature type="repeat" description="WD" evidence="3">
    <location>
        <begin position="1337"/>
        <end position="1378"/>
    </location>
</feature>
<feature type="repeat" description="WD" evidence="3">
    <location>
        <begin position="1294"/>
        <end position="1335"/>
    </location>
</feature>
<feature type="repeat" description="WD" evidence="3">
    <location>
        <begin position="1251"/>
        <end position="1292"/>
    </location>
</feature>
<protein>
    <submittedName>
        <fullName evidence="5">WD40 repeat-like protein</fullName>
    </submittedName>
</protein>
<dbReference type="Pfam" id="PF24883">
    <property type="entry name" value="NPHP3_N"/>
    <property type="match status" value="1"/>
</dbReference>
<dbReference type="PROSITE" id="PS50294">
    <property type="entry name" value="WD_REPEATS_REGION"/>
    <property type="match status" value="12"/>
</dbReference>
<keyword evidence="1 3" id="KW-0853">WD repeat</keyword>
<evidence type="ECO:0000256" key="1">
    <source>
        <dbReference type="ARBA" id="ARBA00022574"/>
    </source>
</evidence>
<dbReference type="InterPro" id="IPR019775">
    <property type="entry name" value="WD40_repeat_CS"/>
</dbReference>
<dbReference type="Gene3D" id="3.40.50.300">
    <property type="entry name" value="P-loop containing nucleotide triphosphate hydrolases"/>
    <property type="match status" value="1"/>
</dbReference>
<dbReference type="Gene3D" id="2.130.10.10">
    <property type="entry name" value="YVTN repeat-like/Quinoprotein amine dehydrogenase"/>
    <property type="match status" value="7"/>
</dbReference>
<dbReference type="PRINTS" id="PR00320">
    <property type="entry name" value="GPROTEINBRPT"/>
</dbReference>
<feature type="domain" description="NACHT" evidence="4">
    <location>
        <begin position="307"/>
        <end position="453"/>
    </location>
</feature>